<evidence type="ECO:0000313" key="3">
    <source>
        <dbReference type="EMBL" id="WNY27923.1"/>
    </source>
</evidence>
<dbReference type="Proteomes" id="UP001302662">
    <property type="component" value="Chromosome"/>
</dbReference>
<keyword evidence="4" id="KW-1185">Reference proteome</keyword>
<protein>
    <recommendedName>
        <fullName evidence="5">Antifreeze protein type I</fullName>
    </recommendedName>
</protein>
<dbReference type="KEGG" id="mees:MmiEs2_01020"/>
<dbReference type="InterPro" id="IPR036013">
    <property type="entry name" value="Band_7/SPFH_dom_sf"/>
</dbReference>
<organism evidence="3 4">
    <name type="scientific">Methanimicrococcus stummii</name>
    <dbReference type="NCBI Taxonomy" id="3028294"/>
    <lineage>
        <taxon>Archaea</taxon>
        <taxon>Methanobacteriati</taxon>
        <taxon>Methanobacteriota</taxon>
        <taxon>Stenosarchaea group</taxon>
        <taxon>Methanomicrobia</taxon>
        <taxon>Methanosarcinales</taxon>
        <taxon>Methanosarcinaceae</taxon>
        <taxon>Methanimicrococcus</taxon>
    </lineage>
</organism>
<gene>
    <name evidence="3" type="ORF">MmiEs2_01020</name>
</gene>
<dbReference type="GeneID" id="85196553"/>
<dbReference type="CDD" id="cd03408">
    <property type="entry name" value="SPFH_like_u1"/>
    <property type="match status" value="1"/>
</dbReference>
<dbReference type="EMBL" id="CP131062">
    <property type="protein sequence ID" value="WNY27923.1"/>
    <property type="molecule type" value="Genomic_DNA"/>
</dbReference>
<name>A0AA97A759_9EURY</name>
<dbReference type="Pfam" id="PF13421">
    <property type="entry name" value="Band_7_1"/>
    <property type="match status" value="1"/>
</dbReference>
<proteinExistence type="predicted"/>
<accession>A0AA97A759</accession>
<sequence>MGIVNVLTFYGTADTFAWKYPNDELSTYTQLIVKETQEAVLYKSGMALDVFGPGRHVLETANIPILNKLINLPFGGKSPFKAEVWYVNKIYSLDIKWGTTSPIQIQDPKYGIFVPVRSFGQFGIKIEDSKKFLTKLVGTLPEYNKTTLTNYFRGLYLTKVKDSISSYLVNKQITLLEINAYLDEISNHLEERIKPFFAEYGIKIVNFYVNDISVPEDDIGVIRLKEALAKRAEMDIIGYNYHTERTFDTLEGAATNPGSSSAGIVGAGLGLGMGIPLGNIMGQQVNNMGQIFNNGETIQCSRCKSPVSKNKQFCQDCGFDMHSSSIIHSVKCSHCGFILDPSKKFCSKCGDKYNPCPNCSADLPENEKVCKSCNYALPEPCPSCNVPVSKESRFCPECGFLLVKKCKSCDADILSDASKFCHKCGSKYELEGGLE</sequence>
<feature type="domain" description="DZANK-type" evidence="1">
    <location>
        <begin position="300"/>
        <end position="350"/>
    </location>
</feature>
<dbReference type="SUPFAM" id="SSF117892">
    <property type="entry name" value="Band 7/SPFH domain"/>
    <property type="match status" value="1"/>
</dbReference>
<evidence type="ECO:0000259" key="2">
    <source>
        <dbReference type="Pfam" id="PF13421"/>
    </source>
</evidence>
<dbReference type="InterPro" id="IPR033880">
    <property type="entry name" value="SPFH_YdjI"/>
</dbReference>
<evidence type="ECO:0000313" key="4">
    <source>
        <dbReference type="Proteomes" id="UP001302662"/>
    </source>
</evidence>
<evidence type="ECO:0000259" key="1">
    <source>
        <dbReference type="Pfam" id="PF12773"/>
    </source>
</evidence>
<dbReference type="Pfam" id="PF12773">
    <property type="entry name" value="DZR"/>
    <property type="match status" value="2"/>
</dbReference>
<reference evidence="3 4" key="1">
    <citation type="submission" date="2023-07" db="EMBL/GenBank/DDBJ databases">
        <title>Closed genome sequence of Methanimicrococcus sp. Es2.</title>
        <authorList>
            <person name="Protasov E."/>
            <person name="Platt K."/>
            <person name="Reeh H."/>
            <person name="Poehlein A."/>
            <person name="Daniel R."/>
            <person name="Brune A."/>
        </authorList>
    </citation>
    <scope>NUCLEOTIDE SEQUENCE [LARGE SCALE GENOMIC DNA]</scope>
    <source>
        <strain evidence="3 4">Es2</strain>
    </source>
</reference>
<dbReference type="PANTHER" id="PTHR37826">
    <property type="entry name" value="FLOTILLIN BAND_7_5 DOMAIN PROTEIN"/>
    <property type="match status" value="1"/>
</dbReference>
<dbReference type="InterPro" id="IPR025874">
    <property type="entry name" value="DZR"/>
</dbReference>
<dbReference type="RefSeq" id="WP_316559495.1">
    <property type="nucleotide sequence ID" value="NZ_CP131062.1"/>
</dbReference>
<feature type="domain" description="SPFH" evidence="2">
    <location>
        <begin position="19"/>
        <end position="232"/>
    </location>
</feature>
<feature type="domain" description="DZANK-type" evidence="1">
    <location>
        <begin position="356"/>
        <end position="399"/>
    </location>
</feature>
<dbReference type="AlphaFoldDB" id="A0AA97A759"/>
<evidence type="ECO:0008006" key="5">
    <source>
        <dbReference type="Google" id="ProtNLM"/>
    </source>
</evidence>
<dbReference type="PANTHER" id="PTHR37826:SF2">
    <property type="entry name" value="ZINC-RIBBON DOMAIN-CONTAINING PROTEIN"/>
    <property type="match status" value="1"/>
</dbReference>